<organism evidence="2 3">
    <name type="scientific">Stieleria varia</name>
    <dbReference type="NCBI Taxonomy" id="2528005"/>
    <lineage>
        <taxon>Bacteria</taxon>
        <taxon>Pseudomonadati</taxon>
        <taxon>Planctomycetota</taxon>
        <taxon>Planctomycetia</taxon>
        <taxon>Pirellulales</taxon>
        <taxon>Pirellulaceae</taxon>
        <taxon>Stieleria</taxon>
    </lineage>
</organism>
<name>A0A5C5ZQ52_9BACT</name>
<keyword evidence="3" id="KW-1185">Reference proteome</keyword>
<protein>
    <submittedName>
        <fullName evidence="2">Uncharacterized protein</fullName>
    </submittedName>
</protein>
<accession>A0A5C5ZQ52</accession>
<reference evidence="2 3" key="1">
    <citation type="submission" date="2019-02" db="EMBL/GenBank/DDBJ databases">
        <title>Deep-cultivation of Planctomycetes and their phenomic and genomic characterization uncovers novel biology.</title>
        <authorList>
            <person name="Wiegand S."/>
            <person name="Jogler M."/>
            <person name="Boedeker C."/>
            <person name="Pinto D."/>
            <person name="Vollmers J."/>
            <person name="Rivas-Marin E."/>
            <person name="Kohn T."/>
            <person name="Peeters S.H."/>
            <person name="Heuer A."/>
            <person name="Rast P."/>
            <person name="Oberbeckmann S."/>
            <person name="Bunk B."/>
            <person name="Jeske O."/>
            <person name="Meyerdierks A."/>
            <person name="Storesund J.E."/>
            <person name="Kallscheuer N."/>
            <person name="Luecker S."/>
            <person name="Lage O.M."/>
            <person name="Pohl T."/>
            <person name="Merkel B.J."/>
            <person name="Hornburger P."/>
            <person name="Mueller R.-W."/>
            <person name="Bruemmer F."/>
            <person name="Labrenz M."/>
            <person name="Spormann A.M."/>
            <person name="Op Den Camp H."/>
            <person name="Overmann J."/>
            <person name="Amann R."/>
            <person name="Jetten M.S.M."/>
            <person name="Mascher T."/>
            <person name="Medema M.H."/>
            <person name="Devos D.P."/>
            <person name="Kaster A.-K."/>
            <person name="Ovreas L."/>
            <person name="Rohde M."/>
            <person name="Galperin M.Y."/>
            <person name="Jogler C."/>
        </authorList>
    </citation>
    <scope>NUCLEOTIDE SEQUENCE [LARGE SCALE GENOMIC DNA]</scope>
    <source>
        <strain evidence="2 3">Pla52n</strain>
    </source>
</reference>
<dbReference type="Proteomes" id="UP000320176">
    <property type="component" value="Unassembled WGS sequence"/>
</dbReference>
<feature type="region of interest" description="Disordered" evidence="1">
    <location>
        <begin position="1"/>
        <end position="64"/>
    </location>
</feature>
<comment type="caution">
    <text evidence="2">The sequence shown here is derived from an EMBL/GenBank/DDBJ whole genome shotgun (WGS) entry which is preliminary data.</text>
</comment>
<dbReference type="EMBL" id="SJPN01000024">
    <property type="protein sequence ID" value="TWT89326.1"/>
    <property type="molecule type" value="Genomic_DNA"/>
</dbReference>
<dbReference type="AlphaFoldDB" id="A0A5C5ZQ52"/>
<feature type="compositionally biased region" description="Polar residues" evidence="1">
    <location>
        <begin position="1"/>
        <end position="12"/>
    </location>
</feature>
<sequence length="64" mass="6969">MNNFRGGTTSGDNFRGHCTLSRADGATSGDKENIRPKPLANESHHVNQHKQSPTRESPGLRPPC</sequence>
<evidence type="ECO:0000256" key="1">
    <source>
        <dbReference type="SAM" id="MobiDB-lite"/>
    </source>
</evidence>
<evidence type="ECO:0000313" key="3">
    <source>
        <dbReference type="Proteomes" id="UP000320176"/>
    </source>
</evidence>
<gene>
    <name evidence="2" type="ORF">Pla52n_68280</name>
</gene>
<proteinExistence type="predicted"/>
<evidence type="ECO:0000313" key="2">
    <source>
        <dbReference type="EMBL" id="TWT89326.1"/>
    </source>
</evidence>